<dbReference type="RefSeq" id="WP_111545386.1">
    <property type="nucleotide sequence ID" value="NZ_MZXV01000032.1"/>
</dbReference>
<dbReference type="Proteomes" id="UP000248616">
    <property type="component" value="Unassembled WGS sequence"/>
</dbReference>
<evidence type="ECO:0000256" key="1">
    <source>
        <dbReference type="SAM" id="Phobius"/>
    </source>
</evidence>
<keyword evidence="1" id="KW-1133">Transmembrane helix</keyword>
<comment type="caution">
    <text evidence="2">The sequence shown here is derived from an EMBL/GenBank/DDBJ whole genome shotgun (WGS) entry which is preliminary data.</text>
</comment>
<keyword evidence="3" id="KW-1185">Reference proteome</keyword>
<sequence length="150" mass="15992">MAEGSRNEPAMDAKRFAALAAAYGGDLRRWPEAERMAGAIFAPSETGQAILRHAGTLDARLDSYRVDAPDKALHGSILQAAGRHFVQRRRQRFWWLGLGLAGIGLAGAVAGLALVSIVTPEVQPDHYVLDANATAFGDASPDRDAIGEDL</sequence>
<keyword evidence="1" id="KW-0812">Transmembrane</keyword>
<feature type="transmembrane region" description="Helical" evidence="1">
    <location>
        <begin position="93"/>
        <end position="118"/>
    </location>
</feature>
<dbReference type="AlphaFoldDB" id="A0A2W7C6R4"/>
<organism evidence="2 3">
    <name type="scientific">Mesorhizobium kowhaii</name>
    <dbReference type="NCBI Taxonomy" id="1300272"/>
    <lineage>
        <taxon>Bacteria</taxon>
        <taxon>Pseudomonadati</taxon>
        <taxon>Pseudomonadota</taxon>
        <taxon>Alphaproteobacteria</taxon>
        <taxon>Hyphomicrobiales</taxon>
        <taxon>Phyllobacteriaceae</taxon>
        <taxon>Mesorhizobium</taxon>
    </lineage>
</organism>
<accession>A0A2W7C6R4</accession>
<evidence type="ECO:0000313" key="2">
    <source>
        <dbReference type="EMBL" id="PZV38051.1"/>
    </source>
</evidence>
<proteinExistence type="predicted"/>
<name>A0A2W7C6R4_9HYPH</name>
<keyword evidence="1" id="KW-0472">Membrane</keyword>
<protein>
    <submittedName>
        <fullName evidence="2">Uncharacterized protein</fullName>
    </submittedName>
</protein>
<gene>
    <name evidence="2" type="ORF">B5V02_13780</name>
</gene>
<dbReference type="EMBL" id="MZXV01000032">
    <property type="protein sequence ID" value="PZV38051.1"/>
    <property type="molecule type" value="Genomic_DNA"/>
</dbReference>
<dbReference type="OrthoDB" id="7632164at2"/>
<evidence type="ECO:0000313" key="3">
    <source>
        <dbReference type="Proteomes" id="UP000248616"/>
    </source>
</evidence>
<reference evidence="3" key="1">
    <citation type="submission" date="2017-03" db="EMBL/GenBank/DDBJ databases">
        <authorList>
            <person name="Safronova V.I."/>
            <person name="Sazanova A.L."/>
            <person name="Chirak E.R."/>
        </authorList>
    </citation>
    <scope>NUCLEOTIDE SEQUENCE [LARGE SCALE GENOMIC DNA]</scope>
    <source>
        <strain evidence="3">Ach-343</strain>
    </source>
</reference>